<dbReference type="HOGENOM" id="CLU_117724_1_0_1"/>
<dbReference type="RefSeq" id="XP_007911003.1">
    <property type="nucleotide sequence ID" value="XM_007912812.1"/>
</dbReference>
<keyword evidence="3" id="KW-1185">Reference proteome</keyword>
<dbReference type="AlphaFoldDB" id="R8BYD3"/>
<dbReference type="OrthoDB" id="5372011at2759"/>
<evidence type="ECO:0000256" key="1">
    <source>
        <dbReference type="SAM" id="MobiDB-lite"/>
    </source>
</evidence>
<dbReference type="eggNOG" id="ENOG502SW7I">
    <property type="taxonomic scope" value="Eukaryota"/>
</dbReference>
<dbReference type="GeneID" id="19322360"/>
<dbReference type="EMBL" id="KB932781">
    <property type="protein sequence ID" value="EOO04304.1"/>
    <property type="molecule type" value="Genomic_DNA"/>
</dbReference>
<feature type="region of interest" description="Disordered" evidence="1">
    <location>
        <begin position="1"/>
        <end position="54"/>
    </location>
</feature>
<protein>
    <submittedName>
        <fullName evidence="2">Uncharacterized protein</fullName>
    </submittedName>
</protein>
<evidence type="ECO:0000313" key="3">
    <source>
        <dbReference type="Proteomes" id="UP000014074"/>
    </source>
</evidence>
<feature type="compositionally biased region" description="Basic and acidic residues" evidence="1">
    <location>
        <begin position="11"/>
        <end position="24"/>
    </location>
</feature>
<organism evidence="2 3">
    <name type="scientific">Phaeoacremonium minimum (strain UCR-PA7)</name>
    <name type="common">Esca disease fungus</name>
    <name type="synonym">Togninia minima</name>
    <dbReference type="NCBI Taxonomy" id="1286976"/>
    <lineage>
        <taxon>Eukaryota</taxon>
        <taxon>Fungi</taxon>
        <taxon>Dikarya</taxon>
        <taxon>Ascomycota</taxon>
        <taxon>Pezizomycotina</taxon>
        <taxon>Sordariomycetes</taxon>
        <taxon>Sordariomycetidae</taxon>
        <taxon>Togniniales</taxon>
        <taxon>Togniniaceae</taxon>
        <taxon>Phaeoacremonium</taxon>
    </lineage>
</organism>
<dbReference type="Proteomes" id="UP000014074">
    <property type="component" value="Unassembled WGS sequence"/>
</dbReference>
<evidence type="ECO:0000313" key="2">
    <source>
        <dbReference type="EMBL" id="EOO04304.1"/>
    </source>
</evidence>
<feature type="compositionally biased region" description="Basic residues" evidence="1">
    <location>
        <begin position="122"/>
        <end position="131"/>
    </location>
</feature>
<proteinExistence type="predicted"/>
<accession>R8BYD3</accession>
<dbReference type="KEGG" id="tmn:UCRPA7_214"/>
<reference evidence="3" key="1">
    <citation type="journal article" date="2013" name="Genome Announc.">
        <title>Draft genome sequence of the ascomycete Phaeoacremonium aleophilum strain UCR-PA7, a causal agent of the esca disease complex in grapevines.</title>
        <authorList>
            <person name="Blanco-Ulate B."/>
            <person name="Rolshausen P."/>
            <person name="Cantu D."/>
        </authorList>
    </citation>
    <scope>NUCLEOTIDE SEQUENCE [LARGE SCALE GENOMIC DNA]</scope>
    <source>
        <strain evidence="3">UCR-PA7</strain>
    </source>
</reference>
<gene>
    <name evidence="2" type="ORF">UCRPA7_214</name>
</gene>
<feature type="region of interest" description="Disordered" evidence="1">
    <location>
        <begin position="108"/>
        <end position="131"/>
    </location>
</feature>
<sequence length="131" mass="14710">MASAEPSFTPEMRDRQARGKDPYHSGDASDGSDDFSERETAKMRLGSGRTEQEPFDKIERRDWAIAVLASPELVMMYAQSRGDSIPATRLWLMRVMCGYEDDILDNSFRKRASGPRLDSSSKKKGGGRTSR</sequence>
<name>R8BYD3_PHAM7</name>